<name>A0A0W0EWD0_MONRR</name>
<feature type="region of interest" description="Disordered" evidence="1">
    <location>
        <begin position="43"/>
        <end position="72"/>
    </location>
</feature>
<dbReference type="AlphaFoldDB" id="A0A0W0EWD0"/>
<protein>
    <recommendedName>
        <fullName evidence="5">Secreted protein</fullName>
    </recommendedName>
</protein>
<evidence type="ECO:0000313" key="4">
    <source>
        <dbReference type="Proteomes" id="UP000054988"/>
    </source>
</evidence>
<gene>
    <name evidence="3" type="ORF">WG66_19044</name>
</gene>
<evidence type="ECO:0000313" key="3">
    <source>
        <dbReference type="EMBL" id="KTB28380.1"/>
    </source>
</evidence>
<evidence type="ECO:0000256" key="2">
    <source>
        <dbReference type="SAM" id="SignalP"/>
    </source>
</evidence>
<evidence type="ECO:0000256" key="1">
    <source>
        <dbReference type="SAM" id="MobiDB-lite"/>
    </source>
</evidence>
<comment type="caution">
    <text evidence="3">The sequence shown here is derived from an EMBL/GenBank/DDBJ whole genome shotgun (WGS) entry which is preliminary data.</text>
</comment>
<sequence length="88" mass="9829">MHFDVGILLISLPYVYSAVPLHGQIHREAVHLNTTMEEYQPPRMVSATHSQEVQAGRSAGGKSNLSIEHREPAASPEAEPFCRWGCFR</sequence>
<reference evidence="3 4" key="1">
    <citation type="submission" date="2015-12" db="EMBL/GenBank/DDBJ databases">
        <title>Draft genome sequence of Moniliophthora roreri, the causal agent of frosty pod rot of cacao.</title>
        <authorList>
            <person name="Aime M.C."/>
            <person name="Diaz-Valderrama J.R."/>
            <person name="Kijpornyongpan T."/>
            <person name="Phillips-Mora W."/>
        </authorList>
    </citation>
    <scope>NUCLEOTIDE SEQUENCE [LARGE SCALE GENOMIC DNA]</scope>
    <source>
        <strain evidence="3 4">MCA 2952</strain>
    </source>
</reference>
<organism evidence="3 4">
    <name type="scientific">Moniliophthora roreri</name>
    <name type="common">Frosty pod rot fungus</name>
    <name type="synonym">Monilia roreri</name>
    <dbReference type="NCBI Taxonomy" id="221103"/>
    <lineage>
        <taxon>Eukaryota</taxon>
        <taxon>Fungi</taxon>
        <taxon>Dikarya</taxon>
        <taxon>Basidiomycota</taxon>
        <taxon>Agaricomycotina</taxon>
        <taxon>Agaricomycetes</taxon>
        <taxon>Agaricomycetidae</taxon>
        <taxon>Agaricales</taxon>
        <taxon>Marasmiineae</taxon>
        <taxon>Marasmiaceae</taxon>
        <taxon>Moniliophthora</taxon>
    </lineage>
</organism>
<proteinExistence type="predicted"/>
<evidence type="ECO:0008006" key="5">
    <source>
        <dbReference type="Google" id="ProtNLM"/>
    </source>
</evidence>
<keyword evidence="2" id="KW-0732">Signal</keyword>
<accession>A0A0W0EWD0</accession>
<feature type="signal peptide" evidence="2">
    <location>
        <begin position="1"/>
        <end position="17"/>
    </location>
</feature>
<dbReference type="Proteomes" id="UP000054988">
    <property type="component" value="Unassembled WGS sequence"/>
</dbReference>
<feature type="chain" id="PRO_5006901205" description="Secreted protein" evidence="2">
    <location>
        <begin position="18"/>
        <end position="88"/>
    </location>
</feature>
<dbReference type="EMBL" id="LATX01002481">
    <property type="protein sequence ID" value="KTB28380.1"/>
    <property type="molecule type" value="Genomic_DNA"/>
</dbReference>